<proteinExistence type="predicted"/>
<protein>
    <submittedName>
        <fullName evidence="1">Uncharacterized protein</fullName>
    </submittedName>
</protein>
<dbReference type="OrthoDB" id="3350591at2759"/>
<dbReference type="InterPro" id="IPR022085">
    <property type="entry name" value="OpdG"/>
</dbReference>
<dbReference type="Pfam" id="PF12311">
    <property type="entry name" value="DUF3632"/>
    <property type="match status" value="1"/>
</dbReference>
<name>U4KYW2_PYROM</name>
<dbReference type="PANTHER" id="PTHR38797:SF4">
    <property type="entry name" value="NUCLEAR PORE COMPLEX PROTEIN NUP85"/>
    <property type="match status" value="1"/>
</dbReference>
<evidence type="ECO:0000313" key="1">
    <source>
        <dbReference type="EMBL" id="CCX04824.1"/>
    </source>
</evidence>
<dbReference type="PANTHER" id="PTHR38797">
    <property type="entry name" value="NUCLEAR PORE COMPLEX PROTEIN NUP85-RELATED"/>
    <property type="match status" value="1"/>
</dbReference>
<keyword evidence="2" id="KW-1185">Reference proteome</keyword>
<dbReference type="eggNOG" id="ENOG502SRAD">
    <property type="taxonomic scope" value="Eukaryota"/>
</dbReference>
<organism evidence="1 2">
    <name type="scientific">Pyronema omphalodes (strain CBS 100304)</name>
    <name type="common">Pyronema confluens</name>
    <dbReference type="NCBI Taxonomy" id="1076935"/>
    <lineage>
        <taxon>Eukaryota</taxon>
        <taxon>Fungi</taxon>
        <taxon>Dikarya</taxon>
        <taxon>Ascomycota</taxon>
        <taxon>Pezizomycotina</taxon>
        <taxon>Pezizomycetes</taxon>
        <taxon>Pezizales</taxon>
        <taxon>Pyronemataceae</taxon>
        <taxon>Pyronema</taxon>
    </lineage>
</organism>
<dbReference type="InterPro" id="IPR053204">
    <property type="entry name" value="Oxopyrrolidines_Biosynth-assoc"/>
</dbReference>
<dbReference type="Proteomes" id="UP000018144">
    <property type="component" value="Unassembled WGS sequence"/>
</dbReference>
<reference evidence="1 2" key="1">
    <citation type="journal article" date="2013" name="PLoS Genet.">
        <title>The genome and development-dependent transcriptomes of Pyronema confluens: a window into fungal evolution.</title>
        <authorList>
            <person name="Traeger S."/>
            <person name="Altegoer F."/>
            <person name="Freitag M."/>
            <person name="Gabaldon T."/>
            <person name="Kempken F."/>
            <person name="Kumar A."/>
            <person name="Marcet-Houben M."/>
            <person name="Poggeler S."/>
            <person name="Stajich J.E."/>
            <person name="Nowrousian M."/>
        </authorList>
    </citation>
    <scope>NUCLEOTIDE SEQUENCE [LARGE SCALE GENOMIC DNA]</scope>
    <source>
        <strain evidence="2">CBS 100304</strain>
        <tissue evidence="1">Vegetative mycelium</tissue>
    </source>
</reference>
<evidence type="ECO:0000313" key="2">
    <source>
        <dbReference type="Proteomes" id="UP000018144"/>
    </source>
</evidence>
<accession>U4KYW2</accession>
<dbReference type="AlphaFoldDB" id="U4KYW2"/>
<dbReference type="EMBL" id="HF935218">
    <property type="protein sequence ID" value="CCX04824.1"/>
    <property type="molecule type" value="Genomic_DNA"/>
</dbReference>
<sequence length="290" mass="32507">MAEILNLHHETNGEDEDKPWVIAEHIFKIINDYLQPSNTLSATEAAQKIDAQFPNNRPDVAGEEKETAGSFLAEFWDTVVMIAQQIPAQHPAQDKLVGLLKALSELPTDLKVDIWGSDCRVWQDLPLIGVHMVEAENYISEEDEPEKWKNFNAFCARLTRDGICDMSLMGTHTLSSALEEEPDSRSRAYQTYGETFAREIPVAELWISIAGKAMFQRCRGDVDTEDLKDGCAGHLWKNKPLGLSIERWDFWKERFGAISAHPVADEPTKEVASKAHDAMNTIQSQAAVAV</sequence>
<dbReference type="STRING" id="1076935.U4KYW2"/>
<dbReference type="OMA" id="GLCPERW"/>
<gene>
    <name evidence="1" type="ORF">PCON_03806</name>
</gene>